<dbReference type="Pfam" id="PF17940">
    <property type="entry name" value="TetR_C_31"/>
    <property type="match status" value="1"/>
</dbReference>
<dbReference type="Gene3D" id="1.10.357.10">
    <property type="entry name" value="Tetracycline Repressor, domain 2"/>
    <property type="match status" value="1"/>
</dbReference>
<organism evidence="6 7">
    <name type="scientific">Actinokineospora globicatena</name>
    <dbReference type="NCBI Taxonomy" id="103729"/>
    <lineage>
        <taxon>Bacteria</taxon>
        <taxon>Bacillati</taxon>
        <taxon>Actinomycetota</taxon>
        <taxon>Actinomycetes</taxon>
        <taxon>Pseudonocardiales</taxon>
        <taxon>Pseudonocardiaceae</taxon>
        <taxon>Actinokineospora</taxon>
    </lineage>
</organism>
<comment type="caution">
    <text evidence="6">The sequence shown here is derived from an EMBL/GenBank/DDBJ whole genome shotgun (WGS) entry which is preliminary data.</text>
</comment>
<dbReference type="RefSeq" id="WP_285611770.1">
    <property type="nucleotide sequence ID" value="NZ_BSSD01000006.1"/>
</dbReference>
<evidence type="ECO:0000256" key="3">
    <source>
        <dbReference type="ARBA" id="ARBA00023163"/>
    </source>
</evidence>
<keyword evidence="2 4" id="KW-0238">DNA-binding</keyword>
<keyword evidence="1" id="KW-0805">Transcription regulation</keyword>
<evidence type="ECO:0000259" key="5">
    <source>
        <dbReference type="PROSITE" id="PS50977"/>
    </source>
</evidence>
<dbReference type="InterPro" id="IPR001647">
    <property type="entry name" value="HTH_TetR"/>
</dbReference>
<keyword evidence="3" id="KW-0804">Transcription</keyword>
<keyword evidence="7" id="KW-1185">Reference proteome</keyword>
<dbReference type="GO" id="GO:0000976">
    <property type="term" value="F:transcription cis-regulatory region binding"/>
    <property type="evidence" value="ECO:0007669"/>
    <property type="project" value="TreeGrafter"/>
</dbReference>
<evidence type="ECO:0000256" key="4">
    <source>
        <dbReference type="PROSITE-ProRule" id="PRU00335"/>
    </source>
</evidence>
<gene>
    <name evidence="6" type="ORF">Aglo03_42330</name>
</gene>
<dbReference type="GO" id="GO:0003700">
    <property type="term" value="F:DNA-binding transcription factor activity"/>
    <property type="evidence" value="ECO:0007669"/>
    <property type="project" value="TreeGrafter"/>
</dbReference>
<feature type="domain" description="HTH tetR-type" evidence="5">
    <location>
        <begin position="7"/>
        <end position="67"/>
    </location>
</feature>
<reference evidence="6" key="1">
    <citation type="submission" date="2023-02" db="EMBL/GenBank/DDBJ databases">
        <title>Actinokineospora globicatena NBRC 15670.</title>
        <authorList>
            <person name="Ichikawa N."/>
            <person name="Sato H."/>
            <person name="Tonouchi N."/>
        </authorList>
    </citation>
    <scope>NUCLEOTIDE SEQUENCE</scope>
    <source>
        <strain evidence="6">NBRC 15670</strain>
    </source>
</reference>
<dbReference type="PANTHER" id="PTHR30055">
    <property type="entry name" value="HTH-TYPE TRANSCRIPTIONAL REGULATOR RUTR"/>
    <property type="match status" value="1"/>
</dbReference>
<name>A0A9W6QPQ2_9PSEU</name>
<dbReference type="SUPFAM" id="SSF46689">
    <property type="entry name" value="Homeodomain-like"/>
    <property type="match status" value="1"/>
</dbReference>
<evidence type="ECO:0000256" key="2">
    <source>
        <dbReference type="ARBA" id="ARBA00023125"/>
    </source>
</evidence>
<sequence>MTAARGHEVRRRLLAAAVELVPERGWTAVSTRVLAERAGVTPSVVHYHFSSMQALLAEAVLGAMRAVASVVDDVLAAAESPGDAVDTMIGGFSGADSTSVLFVEAYLAAMRDERLRKDISAVIDGVRQRFGDWLAERGVAAPHDTAAAVLAALDGAVLHRGLGAGPSATALRRMVS</sequence>
<evidence type="ECO:0000313" key="6">
    <source>
        <dbReference type="EMBL" id="GLW93417.1"/>
    </source>
</evidence>
<dbReference type="Pfam" id="PF00440">
    <property type="entry name" value="TetR_N"/>
    <property type="match status" value="1"/>
</dbReference>
<feature type="DNA-binding region" description="H-T-H motif" evidence="4">
    <location>
        <begin position="30"/>
        <end position="49"/>
    </location>
</feature>
<dbReference type="InterPro" id="IPR050109">
    <property type="entry name" value="HTH-type_TetR-like_transc_reg"/>
</dbReference>
<accession>A0A9W6QPQ2</accession>
<evidence type="ECO:0000313" key="7">
    <source>
        <dbReference type="Proteomes" id="UP001165042"/>
    </source>
</evidence>
<dbReference type="SUPFAM" id="SSF48498">
    <property type="entry name" value="Tetracyclin repressor-like, C-terminal domain"/>
    <property type="match status" value="1"/>
</dbReference>
<dbReference type="Proteomes" id="UP001165042">
    <property type="component" value="Unassembled WGS sequence"/>
</dbReference>
<dbReference type="InterPro" id="IPR009057">
    <property type="entry name" value="Homeodomain-like_sf"/>
</dbReference>
<evidence type="ECO:0000256" key="1">
    <source>
        <dbReference type="ARBA" id="ARBA00023015"/>
    </source>
</evidence>
<dbReference type="InterPro" id="IPR041583">
    <property type="entry name" value="TetR_C_31"/>
</dbReference>
<dbReference type="InterPro" id="IPR036271">
    <property type="entry name" value="Tet_transcr_reg_TetR-rel_C_sf"/>
</dbReference>
<dbReference type="PANTHER" id="PTHR30055:SF234">
    <property type="entry name" value="HTH-TYPE TRANSCRIPTIONAL REGULATOR BETI"/>
    <property type="match status" value="1"/>
</dbReference>
<dbReference type="EMBL" id="BSSD01000006">
    <property type="protein sequence ID" value="GLW93417.1"/>
    <property type="molecule type" value="Genomic_DNA"/>
</dbReference>
<dbReference type="AlphaFoldDB" id="A0A9W6QPQ2"/>
<proteinExistence type="predicted"/>
<protein>
    <submittedName>
        <fullName evidence="6">TetR family transcriptional regulator</fullName>
    </submittedName>
</protein>
<dbReference type="PROSITE" id="PS50977">
    <property type="entry name" value="HTH_TETR_2"/>
    <property type="match status" value="1"/>
</dbReference>
<dbReference type="PRINTS" id="PR00455">
    <property type="entry name" value="HTHTETR"/>
</dbReference>